<gene>
    <name evidence="1" type="ORF">DSO57_1003060</name>
</gene>
<comment type="caution">
    <text evidence="1">The sequence shown here is derived from an EMBL/GenBank/DDBJ whole genome shotgun (WGS) entry which is preliminary data.</text>
</comment>
<dbReference type="Proteomes" id="UP001165960">
    <property type="component" value="Unassembled WGS sequence"/>
</dbReference>
<keyword evidence="2" id="KW-1185">Reference proteome</keyword>
<evidence type="ECO:0000313" key="1">
    <source>
        <dbReference type="EMBL" id="KAJ9074782.1"/>
    </source>
</evidence>
<proteinExistence type="predicted"/>
<reference evidence="1" key="1">
    <citation type="submission" date="2022-04" db="EMBL/GenBank/DDBJ databases">
        <title>Genome of the entomopathogenic fungus Entomophthora muscae.</title>
        <authorList>
            <person name="Elya C."/>
            <person name="Lovett B.R."/>
            <person name="Lee E."/>
            <person name="Macias A.M."/>
            <person name="Hajek A.E."/>
            <person name="De Bivort B.L."/>
            <person name="Kasson M.T."/>
            <person name="De Fine Licht H.H."/>
            <person name="Stajich J.E."/>
        </authorList>
    </citation>
    <scope>NUCLEOTIDE SEQUENCE</scope>
    <source>
        <strain evidence="1">Berkeley</strain>
    </source>
</reference>
<dbReference type="EMBL" id="QTSX02002847">
    <property type="protein sequence ID" value="KAJ9074782.1"/>
    <property type="molecule type" value="Genomic_DNA"/>
</dbReference>
<evidence type="ECO:0000313" key="2">
    <source>
        <dbReference type="Proteomes" id="UP001165960"/>
    </source>
</evidence>
<organism evidence="1 2">
    <name type="scientific">Entomophthora muscae</name>
    <dbReference type="NCBI Taxonomy" id="34485"/>
    <lineage>
        <taxon>Eukaryota</taxon>
        <taxon>Fungi</taxon>
        <taxon>Fungi incertae sedis</taxon>
        <taxon>Zoopagomycota</taxon>
        <taxon>Entomophthoromycotina</taxon>
        <taxon>Entomophthoromycetes</taxon>
        <taxon>Entomophthorales</taxon>
        <taxon>Entomophthoraceae</taxon>
        <taxon>Entomophthora</taxon>
    </lineage>
</organism>
<protein>
    <submittedName>
        <fullName evidence="1">Uncharacterized protein</fullName>
    </submittedName>
</protein>
<accession>A0ACC2TJK4</accession>
<name>A0ACC2TJK4_9FUNG</name>
<sequence>MLNKKVADLLNLRYADVPPWKRWLMRSPLLVTKWLMLSAFPAAVITFFLLLLARKRSILDHVMLLWSVCEIACYIYWKKRIEKPSTRKPFTVGLNQRVALVKYILSQAENVEETMSRWMLARPQGALNIEYFKPFFRSMFFDKDISDMSPDELNIADEIYDLFNEHIKQTPEPAKHQAKAHFMSPATDTFPYYPKPLVFTIAICALNNLAHYALVTLGFRRHVTRKLAYWFLAGDSDKPPIMYIHGLGLGYIMYLTKIYSIMKAHPGRTIILLEFPHICMQPTDVILDHDQTLRALDTIFIRHSLRKVSLVGHSYGTIVASWIIRQRPQYVAKSVLVDPVCFMMWDPTMAHTLLYADPFCMNHEGVRYMLAADPLISLTLSKKMYWYESVLYPKQLTMPTTIFLAQDDFMVDPCATQRYLEKQLSCHIKLILLDTFHGGSLLYRENHDPIIRTM</sequence>